<proteinExistence type="predicted"/>
<dbReference type="PANTHER" id="PTHR30121:SF6">
    <property type="entry name" value="SLR6007 PROTEIN"/>
    <property type="match status" value="1"/>
</dbReference>
<keyword evidence="2" id="KW-0067">ATP-binding</keyword>
<dbReference type="EMBL" id="AP028127">
    <property type="protein sequence ID" value="BEH90292.1"/>
    <property type="molecule type" value="Genomic_DNA"/>
</dbReference>
<evidence type="ECO:0000313" key="2">
    <source>
        <dbReference type="EMBL" id="BEH90292.1"/>
    </source>
</evidence>
<evidence type="ECO:0000313" key="3">
    <source>
        <dbReference type="Proteomes" id="UP001432099"/>
    </source>
</evidence>
<keyword evidence="2" id="KW-0547">Nucleotide-binding</keyword>
<dbReference type="PANTHER" id="PTHR30121">
    <property type="entry name" value="UNCHARACTERIZED PROTEIN YJGR-RELATED"/>
    <property type="match status" value="1"/>
</dbReference>
<dbReference type="Pfam" id="PF01935">
    <property type="entry name" value="DUF87"/>
    <property type="match status" value="1"/>
</dbReference>
<accession>A0ABN6Z8Y4</accession>
<organism evidence="2 3">
    <name type="scientific">Turicibacter faecis</name>
    <dbReference type="NCBI Taxonomy" id="2963365"/>
    <lineage>
        <taxon>Bacteria</taxon>
        <taxon>Bacillati</taxon>
        <taxon>Bacillota</taxon>
        <taxon>Erysipelotrichia</taxon>
        <taxon>Erysipelotrichales</taxon>
        <taxon>Turicibacteraceae</taxon>
        <taxon>Turicibacter</taxon>
    </lineage>
</organism>
<dbReference type="Proteomes" id="UP001432099">
    <property type="component" value="Chromosome"/>
</dbReference>
<gene>
    <name evidence="2" type="ORF">T23_03940</name>
</gene>
<keyword evidence="2" id="KW-0808">Transferase</keyword>
<sequence>MKPDEKKLLDNLGKIAYTVDKAYLSKLNSDYGVLYFDEGYNKKEEISYSSNIRALRVERWTLDKNHSPGECFKNVLNLFADGDHTVAMVVKRKPTQTEMYFVIKNEGSGRNEDSRDNIELLDYSLKGNFPGTKTQRVDNPEKVFNFIEETSISVLVNNPSHKTKDYITQGLDKLLNGIVPQAEEDSYSIVFLAESLKQSDIREILSGYEEMATALIPFLQYQFQAGESEMDTMGEMKSLTKSDSISNSIFKTHSLNIGGNRSSSAGTTKTLSESKTKGASYGGSGGIDLGVLSFGANASVNLSRTIGGSIAKAITNTLGVSSGYGYSWGKSKTITTGESETSGTSSSLSIGTTKNTSYTYKSYMVQNLLKKLEKTMDRIDESQATGLWKFATYVLAKDSKVSENVANYLRSITQGDESHIDPSVIQEWSYEESNGYTSFEEIKKYVKHFTHPVFISNSDDRGNVMPVTSTAYVGTNELSYVISFSRNSLQGLSILECVQFGREPHCLLNMDFDFEMGCAYHMHQVIRNQRISLSSQELTKHTFITGSTGSGKSNTIYRILDEANKKGIKFLVIEPAKGEYRQVFGGRTDVSVYGTNIRYSKLLKINPFKFPGDIHVLEHIDRLIEIFNACWPMYAAMPAVLKEAIEMAYELKGWDLNYSLNYNEESQYPTFKDLLKTLKIVIDHSGYAEELKSNYTGALVTRVKSLTNGLLGQIFAEEDLADKLLFDENVIVDLSRVSSVETKALIMGMLFIKLQEYRMCEKTQANSQLKHLTVLEEAHNLLKRCSTTQSQEDSNLQGKSVEMISNSIAEMRTYGEGFIIADQAPNLLDESVIRNTNTKIILRLPQYEDRQSVGRSASLTDDQINEIPKLETGVAIMYQNNWLEPVLCKVDEFHDFKPLKYEFNLMEHLNLNRLNNSQLLHLLMRGRVNESRLFGEEEIDKLIDWLPISTLNGKHKKIVLKNLSDYKENSQMALWEQENFETLCDIICSIIDKNKMTFYAMNSNNLENWTQRCKEFIKTQIKCENQEVEYAIIQCLLSSKAKEDPNFEPFYFQWVDDIKNKRGLIA</sequence>
<dbReference type="SUPFAM" id="SSF52540">
    <property type="entry name" value="P-loop containing nucleoside triphosphate hydrolases"/>
    <property type="match status" value="1"/>
</dbReference>
<feature type="domain" description="Helicase HerA central" evidence="1">
    <location>
        <begin position="529"/>
        <end position="749"/>
    </location>
</feature>
<name>A0ABN6Z8Y4_9FIRM</name>
<dbReference type="InterPro" id="IPR002789">
    <property type="entry name" value="HerA_central"/>
</dbReference>
<dbReference type="GO" id="GO:0016740">
    <property type="term" value="F:transferase activity"/>
    <property type="evidence" value="ECO:0007669"/>
    <property type="project" value="UniProtKB-KW"/>
</dbReference>
<reference evidence="2" key="1">
    <citation type="journal article" date="2024" name="Int. J. Syst. Evol. Microbiol.">
        <title>Turicibacter faecis sp. nov., isolated from faeces of heart failure mouse model.</title>
        <authorList>
            <person name="Imamura Y."/>
            <person name="Motooka D."/>
            <person name="Nakajima Y."/>
            <person name="Ito S."/>
            <person name="Kitakaze M."/>
            <person name="Iida T."/>
            <person name="Nakamura S."/>
        </authorList>
    </citation>
    <scope>NUCLEOTIDE SEQUENCE</scope>
    <source>
        <strain evidence="2">TC023</strain>
    </source>
</reference>
<dbReference type="InterPro" id="IPR027417">
    <property type="entry name" value="P-loop_NTPase"/>
</dbReference>
<dbReference type="InterPro" id="IPR051162">
    <property type="entry name" value="T4SS_component"/>
</dbReference>
<dbReference type="GO" id="GO:0005524">
    <property type="term" value="F:ATP binding"/>
    <property type="evidence" value="ECO:0007669"/>
    <property type="project" value="UniProtKB-KW"/>
</dbReference>
<evidence type="ECO:0000259" key="1">
    <source>
        <dbReference type="Pfam" id="PF01935"/>
    </source>
</evidence>
<protein>
    <submittedName>
        <fullName evidence="2">ATP-binding protein</fullName>
    </submittedName>
</protein>
<dbReference type="RefSeq" id="WP_338617812.1">
    <property type="nucleotide sequence ID" value="NZ_AP028127.1"/>
</dbReference>
<keyword evidence="3" id="KW-1185">Reference proteome</keyword>
<dbReference type="Gene3D" id="3.40.50.300">
    <property type="entry name" value="P-loop containing nucleotide triphosphate hydrolases"/>
    <property type="match status" value="2"/>
</dbReference>